<dbReference type="Gene3D" id="3.40.190.150">
    <property type="entry name" value="Bordetella uptake gene, domain 1"/>
    <property type="match status" value="1"/>
</dbReference>
<keyword evidence="4" id="KW-1185">Reference proteome</keyword>
<dbReference type="RefSeq" id="WP_130356620.1">
    <property type="nucleotide sequence ID" value="NZ_SGXC01000001.1"/>
</dbReference>
<keyword evidence="3" id="KW-0675">Receptor</keyword>
<dbReference type="EMBL" id="SGXC01000001">
    <property type="protein sequence ID" value="RZS85399.1"/>
    <property type="molecule type" value="Genomic_DNA"/>
</dbReference>
<proteinExistence type="inferred from homology"/>
<dbReference type="AlphaFoldDB" id="A0A4Q7NK72"/>
<comment type="caution">
    <text evidence="3">The sequence shown here is derived from an EMBL/GenBank/DDBJ whole genome shotgun (WGS) entry which is preliminary data.</text>
</comment>
<dbReference type="PANTHER" id="PTHR42928:SF5">
    <property type="entry name" value="BLR1237 PROTEIN"/>
    <property type="match status" value="1"/>
</dbReference>
<dbReference type="PIRSF" id="PIRSF017082">
    <property type="entry name" value="YflP"/>
    <property type="match status" value="1"/>
</dbReference>
<feature type="chain" id="PRO_5020859672" evidence="2">
    <location>
        <begin position="23"/>
        <end position="326"/>
    </location>
</feature>
<feature type="signal peptide" evidence="2">
    <location>
        <begin position="1"/>
        <end position="22"/>
    </location>
</feature>
<organism evidence="3 4">
    <name type="scientific">Pigmentiphaga kullae</name>
    <dbReference type="NCBI Taxonomy" id="151784"/>
    <lineage>
        <taxon>Bacteria</taxon>
        <taxon>Pseudomonadati</taxon>
        <taxon>Pseudomonadota</taxon>
        <taxon>Betaproteobacteria</taxon>
        <taxon>Burkholderiales</taxon>
        <taxon>Alcaligenaceae</taxon>
        <taxon>Pigmentiphaga</taxon>
    </lineage>
</organism>
<accession>A0A4Q7NK72</accession>
<name>A0A4Q7NK72_9BURK</name>
<comment type="similarity">
    <text evidence="1">Belongs to the UPF0065 (bug) family.</text>
</comment>
<dbReference type="Pfam" id="PF03401">
    <property type="entry name" value="TctC"/>
    <property type="match status" value="1"/>
</dbReference>
<evidence type="ECO:0000256" key="1">
    <source>
        <dbReference type="ARBA" id="ARBA00006987"/>
    </source>
</evidence>
<gene>
    <name evidence="3" type="ORF">EV675_1423</name>
</gene>
<dbReference type="Proteomes" id="UP000292445">
    <property type="component" value="Unassembled WGS sequence"/>
</dbReference>
<dbReference type="SUPFAM" id="SSF53850">
    <property type="entry name" value="Periplasmic binding protein-like II"/>
    <property type="match status" value="1"/>
</dbReference>
<dbReference type="CDD" id="cd13578">
    <property type="entry name" value="PBP2_Bug27"/>
    <property type="match status" value="1"/>
</dbReference>
<dbReference type="InterPro" id="IPR005064">
    <property type="entry name" value="BUG"/>
</dbReference>
<evidence type="ECO:0000313" key="3">
    <source>
        <dbReference type="EMBL" id="RZS85399.1"/>
    </source>
</evidence>
<evidence type="ECO:0000256" key="2">
    <source>
        <dbReference type="SAM" id="SignalP"/>
    </source>
</evidence>
<dbReference type="OrthoDB" id="8678477at2"/>
<sequence length="326" mass="34619">MHARLPRAFARLLLFAPALVSAAEATSYPTRPLHLVVPFTSGGIADIMSRVLAERLKDSLGQPVIVENRPGAGTLLASEYVQRAEADGYTLMMAASSLTIAPSVYPKGRVKYDPERDFTPISLVAEVPQVLVVSPSLPVGSVAELIRYARKHPGQLNYASAGAGTSNHLGAEHFKQMAHVSITHVPYKGTVPGLNDVMTGNVQMMFADLAAADPFIQAGRLKALGLTNAKPSAARPELPTIAQAGVPDYDSKSWLGVVAPAGTPPAIVARLNAGIAKVLAQPEVKRRFQALNVDVAPSSPEEFRNYISADTARWARIAKETGASVD</sequence>
<keyword evidence="2" id="KW-0732">Signal</keyword>
<reference evidence="3 4" key="1">
    <citation type="submission" date="2019-02" db="EMBL/GenBank/DDBJ databases">
        <title>Genomic Encyclopedia of Type Strains, Phase IV (KMG-IV): sequencing the most valuable type-strain genomes for metagenomic binning, comparative biology and taxonomic classification.</title>
        <authorList>
            <person name="Goeker M."/>
        </authorList>
    </citation>
    <scope>NUCLEOTIDE SEQUENCE [LARGE SCALE GENOMIC DNA]</scope>
    <source>
        <strain evidence="3 4">K24</strain>
    </source>
</reference>
<dbReference type="PANTHER" id="PTHR42928">
    <property type="entry name" value="TRICARBOXYLATE-BINDING PROTEIN"/>
    <property type="match status" value="1"/>
</dbReference>
<protein>
    <submittedName>
        <fullName evidence="3">Tripartite-type tricarboxylate transporter receptor subunit TctC</fullName>
    </submittedName>
</protein>
<dbReference type="Gene3D" id="3.40.190.10">
    <property type="entry name" value="Periplasmic binding protein-like II"/>
    <property type="match status" value="1"/>
</dbReference>
<dbReference type="InterPro" id="IPR042100">
    <property type="entry name" value="Bug_dom1"/>
</dbReference>
<evidence type="ECO:0000313" key="4">
    <source>
        <dbReference type="Proteomes" id="UP000292445"/>
    </source>
</evidence>